<dbReference type="GO" id="GO:0005997">
    <property type="term" value="P:xylulose metabolic process"/>
    <property type="evidence" value="ECO:0007669"/>
    <property type="project" value="TreeGrafter"/>
</dbReference>
<dbReference type="GO" id="GO:0050038">
    <property type="term" value="F:L-xylulose reductase (NADPH) activity"/>
    <property type="evidence" value="ECO:0007669"/>
    <property type="project" value="TreeGrafter"/>
</dbReference>
<reference evidence="6 7" key="1">
    <citation type="journal article" date="2016" name="Genome Biol. Evol.">
        <title>Gene Family Evolution Reflects Adaptation to Soil Environmental Stressors in the Genome of the Collembolan Orchesella cincta.</title>
        <authorList>
            <person name="Faddeeva-Vakhrusheva A."/>
            <person name="Derks M.F."/>
            <person name="Anvar S.Y."/>
            <person name="Agamennone V."/>
            <person name="Suring W."/>
            <person name="Smit S."/>
            <person name="van Straalen N.M."/>
            <person name="Roelofs D."/>
        </authorList>
    </citation>
    <scope>NUCLEOTIDE SEQUENCE [LARGE SCALE GENOMIC DNA]</scope>
    <source>
        <tissue evidence="6">Mixed pool</tissue>
    </source>
</reference>
<evidence type="ECO:0000256" key="3">
    <source>
        <dbReference type="ARBA" id="ARBA00022857"/>
    </source>
</evidence>
<dbReference type="Pfam" id="PF00106">
    <property type="entry name" value="adh_short"/>
    <property type="match status" value="1"/>
</dbReference>
<dbReference type="PANTHER" id="PTHR44252:SF3">
    <property type="entry name" value="D-ERYTHRULOSE REDUCTASE-RELATED"/>
    <property type="match status" value="1"/>
</dbReference>
<dbReference type="PANTHER" id="PTHR44252">
    <property type="entry name" value="D-ERYTHRULOSE REDUCTASE"/>
    <property type="match status" value="1"/>
</dbReference>
<dbReference type="GO" id="GO:0004090">
    <property type="term" value="F:carbonyl reductase (NADPH) activity"/>
    <property type="evidence" value="ECO:0007669"/>
    <property type="project" value="TreeGrafter"/>
</dbReference>
<dbReference type="InterPro" id="IPR051737">
    <property type="entry name" value="L-xylulose/Carbonyl_redctase"/>
</dbReference>
<sequence>MSGKVDFAGKKCIVTGAGRGIGRAIVTELHARGAKVYAVTKNPVNLQKLVEDCPGVIPVRADLSNAEEIKNVIEPIEAVDVLINNAGVCEPSAVMDISGDSCDRIFSVNLKAVLQISQIVARKMIEKGDGGSILNVSSVSGIQPLPYIGVYACSKTAVNTLTKMFAVELGPHKIRVNAIAPAIVATDMTSMRTYVPDASETDIPPPLQGMLARTPTNTYNMPMSDIVNTALFLVSNQTSQLTGQVLAVDGGYLAH</sequence>
<dbReference type="FunFam" id="3.40.50.720:FF:000084">
    <property type="entry name" value="Short-chain dehydrogenase reductase"/>
    <property type="match status" value="1"/>
</dbReference>
<proteinExistence type="inferred from homology"/>
<evidence type="ECO:0000256" key="2">
    <source>
        <dbReference type="ARBA" id="ARBA00011881"/>
    </source>
</evidence>
<evidence type="ECO:0000256" key="5">
    <source>
        <dbReference type="RuleBase" id="RU000363"/>
    </source>
</evidence>
<gene>
    <name evidence="6" type="ORF">Ocin01_08702</name>
</gene>
<dbReference type="OrthoDB" id="1669814at2759"/>
<comment type="caution">
    <text evidence="6">The sequence shown here is derived from an EMBL/GenBank/DDBJ whole genome shotgun (WGS) entry which is preliminary data.</text>
</comment>
<dbReference type="GO" id="GO:0006006">
    <property type="term" value="P:glucose metabolic process"/>
    <property type="evidence" value="ECO:0007669"/>
    <property type="project" value="TreeGrafter"/>
</dbReference>
<comment type="subunit">
    <text evidence="2">Homotetramer.</text>
</comment>
<dbReference type="InterPro" id="IPR002347">
    <property type="entry name" value="SDR_fam"/>
</dbReference>
<name>A0A1D2MY48_ORCCI</name>
<dbReference type="Proteomes" id="UP000094527">
    <property type="component" value="Unassembled WGS sequence"/>
</dbReference>
<accession>A0A1D2MY48</accession>
<keyword evidence="4" id="KW-0560">Oxidoreductase</keyword>
<dbReference type="AlphaFoldDB" id="A0A1D2MY48"/>
<evidence type="ECO:0000313" key="7">
    <source>
        <dbReference type="Proteomes" id="UP000094527"/>
    </source>
</evidence>
<dbReference type="SUPFAM" id="SSF51735">
    <property type="entry name" value="NAD(P)-binding Rossmann-fold domains"/>
    <property type="match status" value="1"/>
</dbReference>
<dbReference type="Gene3D" id="3.40.50.720">
    <property type="entry name" value="NAD(P)-binding Rossmann-like Domain"/>
    <property type="match status" value="1"/>
</dbReference>
<evidence type="ECO:0000256" key="4">
    <source>
        <dbReference type="ARBA" id="ARBA00023002"/>
    </source>
</evidence>
<dbReference type="PRINTS" id="PR00080">
    <property type="entry name" value="SDRFAMILY"/>
</dbReference>
<dbReference type="EMBL" id="LJIJ01000392">
    <property type="protein sequence ID" value="ODM97973.1"/>
    <property type="molecule type" value="Genomic_DNA"/>
</dbReference>
<dbReference type="OMA" id="FMETEMS"/>
<evidence type="ECO:0000256" key="1">
    <source>
        <dbReference type="ARBA" id="ARBA00006484"/>
    </source>
</evidence>
<comment type="similarity">
    <text evidence="1 5">Belongs to the short-chain dehydrogenases/reductases (SDR) family.</text>
</comment>
<evidence type="ECO:0000313" key="6">
    <source>
        <dbReference type="EMBL" id="ODM97973.1"/>
    </source>
</evidence>
<dbReference type="PRINTS" id="PR00081">
    <property type="entry name" value="GDHRDH"/>
</dbReference>
<dbReference type="STRING" id="48709.A0A1D2MY48"/>
<dbReference type="InterPro" id="IPR036291">
    <property type="entry name" value="NAD(P)-bd_dom_sf"/>
</dbReference>
<dbReference type="InterPro" id="IPR020904">
    <property type="entry name" value="Sc_DH/Rdtase_CS"/>
</dbReference>
<organism evidence="6 7">
    <name type="scientific">Orchesella cincta</name>
    <name type="common">Springtail</name>
    <name type="synonym">Podura cincta</name>
    <dbReference type="NCBI Taxonomy" id="48709"/>
    <lineage>
        <taxon>Eukaryota</taxon>
        <taxon>Metazoa</taxon>
        <taxon>Ecdysozoa</taxon>
        <taxon>Arthropoda</taxon>
        <taxon>Hexapoda</taxon>
        <taxon>Collembola</taxon>
        <taxon>Entomobryomorpha</taxon>
        <taxon>Entomobryoidea</taxon>
        <taxon>Orchesellidae</taxon>
        <taxon>Orchesellinae</taxon>
        <taxon>Orchesella</taxon>
    </lineage>
</organism>
<keyword evidence="3" id="KW-0521">NADP</keyword>
<keyword evidence="7" id="KW-1185">Reference proteome</keyword>
<protein>
    <submittedName>
        <fullName evidence="6">L-xylulose reductase</fullName>
    </submittedName>
</protein>
<dbReference type="PROSITE" id="PS00061">
    <property type="entry name" value="ADH_SHORT"/>
    <property type="match status" value="1"/>
</dbReference>